<sequence length="149" mass="16630">MGGWVNGSASPAAVKWSSPSLFCPSLPLHTPYTAPSNLLSSASTAALPRSHPPPPPPTMVTFTDEGITFDSILELVLFYLPFFLAGLWTGWRIRGQVPPRRRCPRSASHGRRRRRHLRRRRPPGQVADVRPSPSARRRLSLSVLLFLWS</sequence>
<protein>
    <submittedName>
        <fullName evidence="3">Uncharacterized protein</fullName>
    </submittedName>
</protein>
<accession>A0A4U6W4K1</accession>
<dbReference type="AlphaFoldDB" id="A0A4U6W4K1"/>
<evidence type="ECO:0000256" key="2">
    <source>
        <dbReference type="SAM" id="Phobius"/>
    </source>
</evidence>
<evidence type="ECO:0000256" key="1">
    <source>
        <dbReference type="SAM" id="MobiDB-lite"/>
    </source>
</evidence>
<keyword evidence="2" id="KW-0812">Transmembrane</keyword>
<dbReference type="EMBL" id="CM016552">
    <property type="protein sequence ID" value="TKW37440.1"/>
    <property type="molecule type" value="Genomic_DNA"/>
</dbReference>
<feature type="transmembrane region" description="Helical" evidence="2">
    <location>
        <begin position="72"/>
        <end position="91"/>
    </location>
</feature>
<organism evidence="3 4">
    <name type="scientific">Setaria viridis</name>
    <name type="common">Green bristlegrass</name>
    <name type="synonym">Setaria italica subsp. viridis</name>
    <dbReference type="NCBI Taxonomy" id="4556"/>
    <lineage>
        <taxon>Eukaryota</taxon>
        <taxon>Viridiplantae</taxon>
        <taxon>Streptophyta</taxon>
        <taxon>Embryophyta</taxon>
        <taxon>Tracheophyta</taxon>
        <taxon>Spermatophyta</taxon>
        <taxon>Magnoliopsida</taxon>
        <taxon>Liliopsida</taxon>
        <taxon>Poales</taxon>
        <taxon>Poaceae</taxon>
        <taxon>PACMAD clade</taxon>
        <taxon>Panicoideae</taxon>
        <taxon>Panicodae</taxon>
        <taxon>Paniceae</taxon>
        <taxon>Cenchrinae</taxon>
        <taxon>Setaria</taxon>
    </lineage>
</organism>
<name>A0A4U6W4K1_SETVI</name>
<keyword evidence="2" id="KW-1133">Transmembrane helix</keyword>
<proteinExistence type="predicted"/>
<keyword evidence="4" id="KW-1185">Reference proteome</keyword>
<keyword evidence="2" id="KW-0472">Membrane</keyword>
<dbReference type="Gramene" id="TKW37440">
    <property type="protein sequence ID" value="TKW37440"/>
    <property type="gene ID" value="SEVIR_1G047500v2"/>
</dbReference>
<reference evidence="3" key="1">
    <citation type="submission" date="2019-03" db="EMBL/GenBank/DDBJ databases">
        <title>WGS assembly of Setaria viridis.</title>
        <authorList>
            <person name="Huang P."/>
            <person name="Jenkins J."/>
            <person name="Grimwood J."/>
            <person name="Barry K."/>
            <person name="Healey A."/>
            <person name="Mamidi S."/>
            <person name="Sreedasyam A."/>
            <person name="Shu S."/>
            <person name="Feldman M."/>
            <person name="Wu J."/>
            <person name="Yu Y."/>
            <person name="Chen C."/>
            <person name="Johnson J."/>
            <person name="Rokhsar D."/>
            <person name="Baxter I."/>
            <person name="Schmutz J."/>
            <person name="Brutnell T."/>
            <person name="Kellogg E."/>
        </authorList>
    </citation>
    <scope>NUCLEOTIDE SEQUENCE [LARGE SCALE GENOMIC DNA]</scope>
</reference>
<gene>
    <name evidence="3" type="ORF">SEVIR_1G047500v2</name>
</gene>
<evidence type="ECO:0000313" key="4">
    <source>
        <dbReference type="Proteomes" id="UP000298652"/>
    </source>
</evidence>
<feature type="region of interest" description="Disordered" evidence="1">
    <location>
        <begin position="99"/>
        <end position="133"/>
    </location>
</feature>
<feature type="compositionally biased region" description="Basic residues" evidence="1">
    <location>
        <begin position="99"/>
        <end position="122"/>
    </location>
</feature>
<dbReference type="Proteomes" id="UP000298652">
    <property type="component" value="Chromosome 1"/>
</dbReference>
<evidence type="ECO:0000313" key="3">
    <source>
        <dbReference type="EMBL" id="TKW37440.1"/>
    </source>
</evidence>